<feature type="non-terminal residue" evidence="3">
    <location>
        <position position="1"/>
    </location>
</feature>
<gene>
    <name evidence="3" type="ORF">MSPICULIGERA_LOCUS10923</name>
</gene>
<dbReference type="PANTHER" id="PTHR21349">
    <property type="entry name" value="50S RIBOSOMAL PROTEIN L21"/>
    <property type="match status" value="1"/>
</dbReference>
<dbReference type="GO" id="GO:0003735">
    <property type="term" value="F:structural constituent of ribosome"/>
    <property type="evidence" value="ECO:0007669"/>
    <property type="project" value="TreeGrafter"/>
</dbReference>
<name>A0AA36CQB9_9BILA</name>
<dbReference type="GO" id="GO:0005762">
    <property type="term" value="C:mitochondrial large ribosomal subunit"/>
    <property type="evidence" value="ECO:0007669"/>
    <property type="project" value="TreeGrafter"/>
</dbReference>
<comment type="caution">
    <text evidence="3">The sequence shown here is derived from an EMBL/GenBank/DDBJ whole genome shotgun (WGS) entry which is preliminary data.</text>
</comment>
<evidence type="ECO:0000313" key="4">
    <source>
        <dbReference type="Proteomes" id="UP001177023"/>
    </source>
</evidence>
<evidence type="ECO:0000256" key="2">
    <source>
        <dbReference type="ARBA" id="ARBA00044129"/>
    </source>
</evidence>
<dbReference type="EMBL" id="CATQJA010002600">
    <property type="protein sequence ID" value="CAJ0572539.1"/>
    <property type="molecule type" value="Genomic_DNA"/>
</dbReference>
<keyword evidence="4" id="KW-1185">Reference proteome</keyword>
<dbReference type="Pfam" id="PF00829">
    <property type="entry name" value="Ribosomal_L21p"/>
    <property type="match status" value="1"/>
</dbReference>
<accession>A0AA36CQB9</accession>
<dbReference type="InterPro" id="IPR028909">
    <property type="entry name" value="bL21-like"/>
</dbReference>
<evidence type="ECO:0000256" key="1">
    <source>
        <dbReference type="ARBA" id="ARBA00008563"/>
    </source>
</evidence>
<protein>
    <recommendedName>
        <fullName evidence="2">Large ribosomal subunit protein bL21m</fullName>
    </recommendedName>
</protein>
<sequence>MLRTTRFLRPLLRRGLETESAQVIDCAESTSEVTSKILKETADKSNRLFAVVYVNERQFKITQNDLITLESTSPLQVGDKIKLDKVLAIGGSSFTVFGRPLLPSSSTNVTATVVEKTAKYPEAHYVHENHQRAHFLNWLSKEVTILRVNSVEAKPELLQNS</sequence>
<reference evidence="3" key="1">
    <citation type="submission" date="2023-06" db="EMBL/GenBank/DDBJ databases">
        <authorList>
            <person name="Delattre M."/>
        </authorList>
    </citation>
    <scope>NUCLEOTIDE SEQUENCE</scope>
    <source>
        <strain evidence="3">AF72</strain>
    </source>
</reference>
<comment type="similarity">
    <text evidence="1">Belongs to the bacterial ribosomal protein bL21 family.</text>
</comment>
<dbReference type="InterPro" id="IPR036164">
    <property type="entry name" value="bL21-like_sf"/>
</dbReference>
<evidence type="ECO:0000313" key="3">
    <source>
        <dbReference type="EMBL" id="CAJ0572539.1"/>
    </source>
</evidence>
<dbReference type="AlphaFoldDB" id="A0AA36CQB9"/>
<proteinExistence type="inferred from homology"/>
<dbReference type="SUPFAM" id="SSF141091">
    <property type="entry name" value="L21p-like"/>
    <property type="match status" value="1"/>
</dbReference>
<organism evidence="3 4">
    <name type="scientific">Mesorhabditis spiculigera</name>
    <dbReference type="NCBI Taxonomy" id="96644"/>
    <lineage>
        <taxon>Eukaryota</taxon>
        <taxon>Metazoa</taxon>
        <taxon>Ecdysozoa</taxon>
        <taxon>Nematoda</taxon>
        <taxon>Chromadorea</taxon>
        <taxon>Rhabditida</taxon>
        <taxon>Rhabditina</taxon>
        <taxon>Rhabditomorpha</taxon>
        <taxon>Rhabditoidea</taxon>
        <taxon>Rhabditidae</taxon>
        <taxon>Mesorhabditinae</taxon>
        <taxon>Mesorhabditis</taxon>
    </lineage>
</organism>
<dbReference type="Proteomes" id="UP001177023">
    <property type="component" value="Unassembled WGS sequence"/>
</dbReference>
<dbReference type="PANTHER" id="PTHR21349:SF0">
    <property type="entry name" value="LARGE RIBOSOMAL SUBUNIT PROTEIN BL21M"/>
    <property type="match status" value="1"/>
</dbReference>